<dbReference type="Pfam" id="PF00168">
    <property type="entry name" value="C2"/>
    <property type="match status" value="5"/>
</dbReference>
<evidence type="ECO:0000256" key="3">
    <source>
        <dbReference type="ARBA" id="ARBA00022692"/>
    </source>
</evidence>
<feature type="domain" description="C2" evidence="9">
    <location>
        <begin position="1303"/>
        <end position="1432"/>
    </location>
</feature>
<evidence type="ECO:0000259" key="9">
    <source>
        <dbReference type="PROSITE" id="PS50004"/>
    </source>
</evidence>
<dbReference type="CDD" id="cd04017">
    <property type="entry name" value="C2D_Ferlin"/>
    <property type="match status" value="1"/>
</dbReference>
<dbReference type="InterPro" id="IPR000008">
    <property type="entry name" value="C2_dom"/>
</dbReference>
<evidence type="ECO:0000256" key="4">
    <source>
        <dbReference type="ARBA" id="ARBA00022737"/>
    </source>
</evidence>
<evidence type="ECO:0000313" key="11">
    <source>
        <dbReference type="Proteomes" id="UP001159405"/>
    </source>
</evidence>
<keyword evidence="8" id="KW-0175">Coiled coil</keyword>
<evidence type="ECO:0000313" key="10">
    <source>
        <dbReference type="EMBL" id="CAH3173649.1"/>
    </source>
</evidence>
<dbReference type="SMART" id="SM01202">
    <property type="entry name" value="FerI"/>
    <property type="match status" value="1"/>
</dbReference>
<evidence type="ECO:0000256" key="1">
    <source>
        <dbReference type="ARBA" id="ARBA00004401"/>
    </source>
</evidence>
<keyword evidence="11" id="KW-1185">Reference proteome</keyword>
<evidence type="ECO:0000256" key="5">
    <source>
        <dbReference type="ARBA" id="ARBA00022968"/>
    </source>
</evidence>
<keyword evidence="4" id="KW-0677">Repeat</keyword>
<feature type="domain" description="C2" evidence="9">
    <location>
        <begin position="224"/>
        <end position="345"/>
    </location>
</feature>
<feature type="coiled-coil region" evidence="8">
    <location>
        <begin position="765"/>
        <end position="802"/>
    </location>
</feature>
<comment type="caution">
    <text evidence="10">The sequence shown here is derived from an EMBL/GenBank/DDBJ whole genome shotgun (WGS) entry which is preliminary data.</text>
</comment>
<dbReference type="InterPro" id="IPR037723">
    <property type="entry name" value="C2D_Ferlin"/>
</dbReference>
<dbReference type="InterPro" id="IPR037721">
    <property type="entry name" value="Ferlin"/>
</dbReference>
<feature type="domain" description="C2" evidence="9">
    <location>
        <begin position="401"/>
        <end position="554"/>
    </location>
</feature>
<comment type="subcellular location">
    <subcellularLocation>
        <location evidence="1">Cell membrane</location>
        <topology evidence="1">Single-pass type II membrane protein</topology>
    </subcellularLocation>
    <subcellularLocation>
        <location evidence="2">Cytoplasmic vesicle membrane</location>
        <topology evidence="2">Single-pass type II membrane protein</topology>
    </subcellularLocation>
</comment>
<dbReference type="Proteomes" id="UP001159405">
    <property type="component" value="Unassembled WGS sequence"/>
</dbReference>
<dbReference type="EMBL" id="CALNXK010000183">
    <property type="protein sequence ID" value="CAH3173649.1"/>
    <property type="molecule type" value="Genomic_DNA"/>
</dbReference>
<dbReference type="InterPro" id="IPR012561">
    <property type="entry name" value="Ferlin_B-domain"/>
</dbReference>
<dbReference type="InterPro" id="IPR012968">
    <property type="entry name" value="FerIin_dom"/>
</dbReference>
<dbReference type="Pfam" id="PF08150">
    <property type="entry name" value="FerB"/>
    <property type="match status" value="1"/>
</dbReference>
<dbReference type="PROSITE" id="PS50004">
    <property type="entry name" value="C2"/>
    <property type="match status" value="4"/>
</dbReference>
<dbReference type="CDD" id="cd04011">
    <property type="entry name" value="C2B_Ferlin"/>
    <property type="match status" value="1"/>
</dbReference>
<protein>
    <recommendedName>
        <fullName evidence="9">C2 domain-containing protein</fullName>
    </recommendedName>
</protein>
<dbReference type="SMART" id="SM00239">
    <property type="entry name" value="C2"/>
    <property type="match status" value="4"/>
</dbReference>
<evidence type="ECO:0000256" key="7">
    <source>
        <dbReference type="ARBA" id="ARBA00023136"/>
    </source>
</evidence>
<name>A0ABN8R2Q9_9CNID</name>
<dbReference type="Gene3D" id="2.60.40.150">
    <property type="entry name" value="C2 domain"/>
    <property type="match status" value="4"/>
</dbReference>
<dbReference type="SUPFAM" id="SSF49562">
    <property type="entry name" value="C2 domain (Calcium/lipid-binding domain, CaLB)"/>
    <property type="match status" value="4"/>
</dbReference>
<keyword evidence="6" id="KW-1133">Transmembrane helix</keyword>
<dbReference type="CDD" id="cd04018">
    <property type="entry name" value="C2C_Ferlin"/>
    <property type="match status" value="1"/>
</dbReference>
<evidence type="ECO:0000256" key="8">
    <source>
        <dbReference type="SAM" id="Coils"/>
    </source>
</evidence>
<sequence>MSLEITVLSASNLPDVDSKDKGVSDPFVELTFREVTFLSASNLPDVDSKDKGESVPFVRGKIRDLTLTIVSHAGRKKKTPYKQDNLNPTWTSGEATFKWLLEDAPLTTEEKLSVEIKDKEDFWINRLLGQVEISLLEARRRGGIAVEKCYNLQDDKHHPIIDATVTLEVKYTPPRGKDKIQIHKAIEEESDADSDVDKDEQDYDEVDAAEEIGARKSRRWHYPKSKMRRVSRKWSTKTKDFQVLTRIIEGRCLPGKDIHPLVRVTVAGQRRETSVQPSTNSPFYNEDLQFYFSQTSETELFDKTILLEVFNARGLFRFNALLAVFKLDVGYVYERKDHSIIRKWIMMCKPEGKEDISLDGEISSTKTSARTPRSTAIAPSTNMKYLSPNEVGIDASSRDDKDDDIESNCLVPVGVQHQRRLLVLKVYQVNDLPQMDTGILMRYKSFFSKFFSRAKEKEEHTDEVVDGEGERALVDPYLTFSFGGKEVSTEIRYNSSDPKFKEDLRIPCMFPSMCERLKIQLMDWDQGPGNDDYIGTEFLSLSSISGPRAGLGEGFLPMFGPCFINFYGSPRENYQITDKYDYLNKGIGEGVAYRGRALVELTTLPLHGSLTQPDRKSFAKEDEKKFQLITFIVTRALVSSLVGIAYSLKQCYIDINTLTSTWIKIGWTNLFFFFFKPFQKLSNFTLFACFHEATMISLTDGPVEFELSIGNKGTKFDESVAHSNTSPCNPVFDGSHYRYMPWGPEKPCIWIDCQWEDISFRIETLNILNRMRETLENILESMKKLRDEKEEVTKSLRNFAETCKEKLTHFKNDIPSKSGERNSPDNKEHKLRLAELKELAKDATELVNADADVCKENVIAKIKVYIRRIKSIAVESLWSEGEGDIHRAKSIFKERGGKAISQQTVNSKMPSPHFPSGYNLSPVPRDNSHRAQLSMPDVVLWMISGNTRIAYERIPAHDVMYLKSKNNDACGKFCGKVIDLSLKSTECTSSVFRNLATLNSFPLTPTRKVRTDYPPVMKEEDDRFEIPTLVRLEIWLGLAKYQQQWFNRKTGTFKVFAERFENEVKKEKQWVESKSRNWPHYSDVTGNFELPNESFTEPDGWSFTDDTWIEPSKEITTIHYPEESLTEYSDQVYEHETRKYPGGEWEEGKPKYVDLDGNETSLSSGPPTGWAVVSTKLEADQKRQYPVGWTIDCNDRAVDHEGWEYSQQRTYLDYGPEEKAYHLSRRRLLVRRRSRVRGKQVLRDPTLSDGWEYARSLHAGFHPAENNNDRIRRKRLLREIYNKKKDGSIKYPIFKVTLSVKGKQEEKQSALCILPRMFVTYEEPIKCELWVSIYRARGLLAQDDTGMNDPYVRVAFLHQSKTTKTVEQTLCPTWDQTLIFEEIIYGELLNNPPTVVMELFDRDKRTDDFLGRCILTPKVMSGEDSKSKLRWRKVRRGEQDGGQILSECELFLQLKDGTATPPVRPKEQDGCFLVRDDLKPKTKQKTLEILCWGLRDIKSEKPLRLLKPSVEFECNQETLLSTEISDMKNCPNFSSPILIRKKLVSQIEKLLNE</sequence>
<dbReference type="InterPro" id="IPR037720">
    <property type="entry name" value="C2B_Ferlin"/>
</dbReference>
<keyword evidence="3" id="KW-0812">Transmembrane</keyword>
<organism evidence="10 11">
    <name type="scientific">Porites lobata</name>
    <dbReference type="NCBI Taxonomy" id="104759"/>
    <lineage>
        <taxon>Eukaryota</taxon>
        <taxon>Metazoa</taxon>
        <taxon>Cnidaria</taxon>
        <taxon>Anthozoa</taxon>
        <taxon>Hexacorallia</taxon>
        <taxon>Scleractinia</taxon>
        <taxon>Fungiina</taxon>
        <taxon>Poritidae</taxon>
        <taxon>Porites</taxon>
    </lineage>
</organism>
<dbReference type="SMART" id="SM00694">
    <property type="entry name" value="DysFC"/>
    <property type="match status" value="2"/>
</dbReference>
<evidence type="ECO:0000256" key="6">
    <source>
        <dbReference type="ARBA" id="ARBA00022989"/>
    </source>
</evidence>
<dbReference type="InterPro" id="IPR037722">
    <property type="entry name" value="C2C_Ferlin"/>
</dbReference>
<dbReference type="InterPro" id="IPR035892">
    <property type="entry name" value="C2_domain_sf"/>
</dbReference>
<feature type="domain" description="C2" evidence="9">
    <location>
        <begin position="1"/>
        <end position="148"/>
    </location>
</feature>
<keyword evidence="7" id="KW-0472">Membrane</keyword>
<reference evidence="10 11" key="1">
    <citation type="submission" date="2022-05" db="EMBL/GenBank/DDBJ databases">
        <authorList>
            <consortium name="Genoscope - CEA"/>
            <person name="William W."/>
        </authorList>
    </citation>
    <scope>NUCLEOTIDE SEQUENCE [LARGE SCALE GENOMIC DNA]</scope>
</reference>
<gene>
    <name evidence="10" type="ORF">PLOB_00014243</name>
</gene>
<proteinExistence type="predicted"/>
<keyword evidence="5" id="KW-0735">Signal-anchor</keyword>
<evidence type="ECO:0000256" key="2">
    <source>
        <dbReference type="ARBA" id="ARBA00004483"/>
    </source>
</evidence>
<accession>A0ABN8R2Q9</accession>
<dbReference type="SMART" id="SM01201">
    <property type="entry name" value="FerB"/>
    <property type="match status" value="1"/>
</dbReference>
<dbReference type="PANTHER" id="PTHR12546:SF33">
    <property type="entry name" value="SPERM VESICLE FUSION PROTEIN FER-1"/>
    <property type="match status" value="1"/>
</dbReference>
<dbReference type="PANTHER" id="PTHR12546">
    <property type="entry name" value="FER-1-LIKE"/>
    <property type="match status" value="1"/>
</dbReference>
<dbReference type="InterPro" id="IPR006614">
    <property type="entry name" value="Peroxin/Ferlin"/>
</dbReference>